<protein>
    <submittedName>
        <fullName evidence="1">6031_t:CDS:1</fullName>
    </submittedName>
</protein>
<reference evidence="1" key="1">
    <citation type="submission" date="2021-06" db="EMBL/GenBank/DDBJ databases">
        <authorList>
            <person name="Kallberg Y."/>
            <person name="Tangrot J."/>
            <person name="Rosling A."/>
        </authorList>
    </citation>
    <scope>NUCLEOTIDE SEQUENCE</scope>
    <source>
        <strain evidence="1">87-6 pot B 2015</strain>
    </source>
</reference>
<comment type="caution">
    <text evidence="1">The sequence shown here is derived from an EMBL/GenBank/DDBJ whole genome shotgun (WGS) entry which is preliminary data.</text>
</comment>
<gene>
    <name evidence="1" type="ORF">FMOSSE_LOCUS7635</name>
</gene>
<dbReference type="AlphaFoldDB" id="A0A9N9BQI6"/>
<name>A0A9N9BQI6_FUNMO</name>
<proteinExistence type="predicted"/>
<dbReference type="EMBL" id="CAJVPP010001826">
    <property type="protein sequence ID" value="CAG8574657.1"/>
    <property type="molecule type" value="Genomic_DNA"/>
</dbReference>
<accession>A0A9N9BQI6</accession>
<organism evidence="1 2">
    <name type="scientific">Funneliformis mosseae</name>
    <name type="common">Endomycorrhizal fungus</name>
    <name type="synonym">Glomus mosseae</name>
    <dbReference type="NCBI Taxonomy" id="27381"/>
    <lineage>
        <taxon>Eukaryota</taxon>
        <taxon>Fungi</taxon>
        <taxon>Fungi incertae sedis</taxon>
        <taxon>Mucoromycota</taxon>
        <taxon>Glomeromycotina</taxon>
        <taxon>Glomeromycetes</taxon>
        <taxon>Glomerales</taxon>
        <taxon>Glomeraceae</taxon>
        <taxon>Funneliformis</taxon>
    </lineage>
</organism>
<dbReference type="Proteomes" id="UP000789375">
    <property type="component" value="Unassembled WGS sequence"/>
</dbReference>
<keyword evidence="2" id="KW-1185">Reference proteome</keyword>
<evidence type="ECO:0000313" key="2">
    <source>
        <dbReference type="Proteomes" id="UP000789375"/>
    </source>
</evidence>
<sequence>MIGMETVRKKSLSIVVVTRKNRKRVCTHCKKSGRRRIGYRMDGIFQIYIGDVEYGVIEVGKKFDKTKLLTNRFKLVKTMHNIFVCLSKEAYFEEMKVRQLQVAGLKLQVLQMSSPKGVLANVWKMKKMIIECMKTVNTRTQDKADFLREIMGTDTPLITIVVPWSIDTK</sequence>
<evidence type="ECO:0000313" key="1">
    <source>
        <dbReference type="EMBL" id="CAG8574657.1"/>
    </source>
</evidence>